<dbReference type="Proteomes" id="UP000321393">
    <property type="component" value="Unassembled WGS sequence"/>
</dbReference>
<proteinExistence type="predicted"/>
<reference evidence="2 3" key="1">
    <citation type="submission" date="2019-08" db="EMBL/GenBank/DDBJ databases">
        <title>Draft genome sequences of two oriental melons (Cucumis melo L. var makuwa).</title>
        <authorList>
            <person name="Kwon S.-Y."/>
        </authorList>
    </citation>
    <scope>NUCLEOTIDE SEQUENCE [LARGE SCALE GENOMIC DNA]</scope>
    <source>
        <strain evidence="3">cv. SW 3</strain>
        <tissue evidence="2">Leaf</tissue>
    </source>
</reference>
<sequence length="136" mass="15816">MANQQRRSNTLLRYKIVSQKDGSSKHSPTTKTESLRHHERDTYKRTESSFHLHYVRPDLGQAHKPMVNAKEPILEVEEWFRREENIYHGLVDLKPRVSTMGLDNDQLSYKHVKHEAGKVILGIEELSEASEIEVPT</sequence>
<accession>A0A5A7V3K9</accession>
<evidence type="ECO:0000313" key="3">
    <source>
        <dbReference type="Proteomes" id="UP000321393"/>
    </source>
</evidence>
<dbReference type="AlphaFoldDB" id="A0A5A7V3K9"/>
<dbReference type="EMBL" id="SSTE01005668">
    <property type="protein sequence ID" value="KAA0060351.1"/>
    <property type="molecule type" value="Genomic_DNA"/>
</dbReference>
<comment type="caution">
    <text evidence="2">The sequence shown here is derived from an EMBL/GenBank/DDBJ whole genome shotgun (WGS) entry which is preliminary data.</text>
</comment>
<protein>
    <submittedName>
        <fullName evidence="2">Stress response protein NST1-like</fullName>
    </submittedName>
</protein>
<name>A0A5A7V3K9_CUCMM</name>
<evidence type="ECO:0000313" key="2">
    <source>
        <dbReference type="EMBL" id="KAA0060351.1"/>
    </source>
</evidence>
<feature type="region of interest" description="Disordered" evidence="1">
    <location>
        <begin position="16"/>
        <end position="48"/>
    </location>
</feature>
<organism evidence="2 3">
    <name type="scientific">Cucumis melo var. makuwa</name>
    <name type="common">Oriental melon</name>
    <dbReference type="NCBI Taxonomy" id="1194695"/>
    <lineage>
        <taxon>Eukaryota</taxon>
        <taxon>Viridiplantae</taxon>
        <taxon>Streptophyta</taxon>
        <taxon>Embryophyta</taxon>
        <taxon>Tracheophyta</taxon>
        <taxon>Spermatophyta</taxon>
        <taxon>Magnoliopsida</taxon>
        <taxon>eudicotyledons</taxon>
        <taxon>Gunneridae</taxon>
        <taxon>Pentapetalae</taxon>
        <taxon>rosids</taxon>
        <taxon>fabids</taxon>
        <taxon>Cucurbitales</taxon>
        <taxon>Cucurbitaceae</taxon>
        <taxon>Benincaseae</taxon>
        <taxon>Cucumis</taxon>
    </lineage>
</organism>
<feature type="compositionally biased region" description="Basic and acidic residues" evidence="1">
    <location>
        <begin position="33"/>
        <end position="48"/>
    </location>
</feature>
<gene>
    <name evidence="2" type="ORF">E6C27_scaffold22G001420</name>
</gene>
<evidence type="ECO:0000256" key="1">
    <source>
        <dbReference type="SAM" id="MobiDB-lite"/>
    </source>
</evidence>